<feature type="compositionally biased region" description="Polar residues" evidence="1">
    <location>
        <begin position="925"/>
        <end position="945"/>
    </location>
</feature>
<feature type="compositionally biased region" description="Polar residues" evidence="1">
    <location>
        <begin position="876"/>
        <end position="909"/>
    </location>
</feature>
<evidence type="ECO:0000256" key="1">
    <source>
        <dbReference type="SAM" id="MobiDB-lite"/>
    </source>
</evidence>
<gene>
    <name evidence="3" type="ORF">GIP_L8_0470</name>
</gene>
<dbReference type="EMBL" id="EF710657">
    <property type="protein sequence ID" value="ACE75433.1"/>
    <property type="molecule type" value="Genomic_DNA"/>
</dbReference>
<feature type="compositionally biased region" description="Low complexity" evidence="1">
    <location>
        <begin position="695"/>
        <end position="704"/>
    </location>
</feature>
<feature type="compositionally biased region" description="Polar residues" evidence="1">
    <location>
        <begin position="1009"/>
        <end position="1027"/>
    </location>
</feature>
<name>B7S958_GLYIN</name>
<dbReference type="GO" id="GO:0003677">
    <property type="term" value="F:DNA binding"/>
    <property type="evidence" value="ECO:0007669"/>
    <property type="project" value="InterPro"/>
</dbReference>
<feature type="region of interest" description="Disordered" evidence="1">
    <location>
        <begin position="303"/>
        <end position="357"/>
    </location>
</feature>
<sequence length="1192" mass="134739">MTNRNNKRLFYVVQFIELPFEGIDDYVCVPYSWLIKQRSSDRKVAVTYPNNEDPFDTRDRVKNEERPNDDWRLYMALIKYESEDYKDAEFWIATRNDYGPGEEESGIRDLQKVFVLDTQPEPELNRKLRSAGQPFWSGLSLNKPQLTVKPNKSPRKPLPRISIRRPLSQSLDKNFDNKRLKLDENAKSGIVTDHVTIESGRSKQERSKIITENQLIQNDQTKTSFASNGEMNTEQSTQPGVIMENQSVVTSVQSSSKKILAEQQPLSKLTVEQQLSPEFPARQQSSPVGLSFQQPISISVVDRDKSNEDLKSCQNVPAEPVTEERTSAVTPPNTLEQTPQPEPINERSIPPDRHDHSLSVSYQRDVSVRQPKEPDNTQKSHLNQILTALNIVPRPPITANQPIQQYAHPQLPIFPVSCASYSKPEPQKMNESNYIKVVYNHQKPHSQDFMFDNKPSTYHHESNCEKLSQLRVNSAKKQSVAKNLKNPVDKKTRLEGITKNITTMQYPPNSMMRFSSPTGSSVRQTAPLAQNHLQQAPVNSSLVNNVRCSIREKGIDPRVQFSKGIMNTPAAQNLSKLAHQYQSFVEASREQQCLPAQEDYLQQFARINDMLARQTTAQTIHPGVYHQNAMMNRGFVMQSQPNLTNQPIQFLPRNENQNIPANSAYVHDVIRHELMRRSIDGAHTTYKPNVKNGENIQSNAYNSSNQSYQNSEHLQQGQYLRNYQDPCTASAHNGFPLQSNCSFQNFRPQRVTKNPRSLSTLKTPSQALFDAQKSCLLQELNIQRIENQNFTENSNANLAALPDKITVEPVRTMQDFGVQTMLPSDRPYETQSTVAQSNHVYQYPHPQKTMVNQATETDSIMDVGHCADEIARSPVGETTSNAEGSTYQTDESMSAEQGSLYQETASDSESATEHEIESENEIGTEANQPTLTTVQNSTPENQQKQSRIDVEQDMLSLFGTLFTQMGANLSYTSDMFNHLRNSILVCAKTYEKLLEQVDKFNLIESLQTPKSSPNNVTSPVQQMTQGKSAGDDIKIGVGSAPAPIREQRGTFSLPAEYDPNDSKWTLKYREYKPGLVELLPRTGVYVSKKELKRCIQKSTDCRTLTRLLLTEVFSENALSVCSLTGGRAKAFNSVNIDVRPGLDDHARMVLLTFVEEHGNKYGWITSDTPAVMSSIRTKINEIRAKHGQTCEV</sequence>
<feature type="region of interest" description="Disordered" evidence="1">
    <location>
        <begin position="685"/>
        <end position="704"/>
    </location>
</feature>
<feature type="domain" description="BEN" evidence="2">
    <location>
        <begin position="1081"/>
        <end position="1186"/>
    </location>
</feature>
<feature type="region of interest" description="Disordered" evidence="1">
    <location>
        <begin position="872"/>
        <end position="946"/>
    </location>
</feature>
<dbReference type="PROSITE" id="PS51457">
    <property type="entry name" value="BEN"/>
    <property type="match status" value="1"/>
</dbReference>
<evidence type="ECO:0000259" key="2">
    <source>
        <dbReference type="PROSITE" id="PS51457"/>
    </source>
</evidence>
<feature type="region of interest" description="Disordered" evidence="1">
    <location>
        <begin position="1009"/>
        <end position="1028"/>
    </location>
</feature>
<protein>
    <recommendedName>
        <fullName evidence="2">BEN domain-containing protein</fullName>
    </recommendedName>
</protein>
<reference evidence="3" key="1">
    <citation type="submission" date="2007-06" db="EMBL/GenBank/DDBJ databases">
        <title>Bracovirus Evolution: Comparative Genomics of Multiple Viral and Proviral Genomes.</title>
        <authorList>
            <person name="Desjardins C.A."/>
            <person name="Gundersen-Rindal D.E."/>
            <person name="Hostetler J.B."/>
            <person name="Tallon L.J."/>
            <person name="Utterback T.R."/>
            <person name="Fuester R.W."/>
            <person name="Schatz M.C."/>
            <person name="Pedroni M.J."/>
            <person name="Fadrosh D.W."/>
            <person name="Haas B.J."/>
            <person name="Toms B.S."/>
            <person name="Chen D."/>
            <person name="Nene V."/>
        </authorList>
    </citation>
    <scope>NUCLEOTIDE SEQUENCE</scope>
</reference>
<accession>B7S958</accession>
<organism evidence="3">
    <name type="scientific">Glyptapanteles indiensis</name>
    <name type="common">Parasitoid wasp</name>
    <dbReference type="NCBI Taxonomy" id="92994"/>
    <lineage>
        <taxon>Eukaryota</taxon>
        <taxon>Metazoa</taxon>
        <taxon>Ecdysozoa</taxon>
        <taxon>Arthropoda</taxon>
        <taxon>Hexapoda</taxon>
        <taxon>Insecta</taxon>
        <taxon>Pterygota</taxon>
        <taxon>Neoptera</taxon>
        <taxon>Endopterygota</taxon>
        <taxon>Hymenoptera</taxon>
        <taxon>Apocrita</taxon>
        <taxon>Ichneumonoidea</taxon>
        <taxon>Braconidae</taxon>
        <taxon>Microgastrinae</taxon>
        <taxon>Glyptapanteles</taxon>
    </lineage>
</organism>
<dbReference type="Gene3D" id="1.10.10.2590">
    <property type="entry name" value="BEN domain"/>
    <property type="match status" value="1"/>
</dbReference>
<dbReference type="InterPro" id="IPR018379">
    <property type="entry name" value="BEN_domain"/>
</dbReference>
<proteinExistence type="predicted"/>
<dbReference type="AlphaFoldDB" id="B7S958"/>
<feature type="compositionally biased region" description="Polar residues" evidence="1">
    <location>
        <begin position="327"/>
        <end position="339"/>
    </location>
</feature>
<evidence type="ECO:0000313" key="3">
    <source>
        <dbReference type="EMBL" id="ACE75433.1"/>
    </source>
</evidence>
<dbReference type="Pfam" id="PF10523">
    <property type="entry name" value="BEN"/>
    <property type="match status" value="1"/>
</dbReference>